<dbReference type="Proteomes" id="UP000257127">
    <property type="component" value="Unassembled WGS sequence"/>
</dbReference>
<comment type="caution">
    <text evidence="2">The sequence shown here is derived from an EMBL/GenBank/DDBJ whole genome shotgun (WGS) entry which is preliminary data.</text>
</comment>
<evidence type="ECO:0008006" key="4">
    <source>
        <dbReference type="Google" id="ProtNLM"/>
    </source>
</evidence>
<proteinExistence type="predicted"/>
<gene>
    <name evidence="2" type="ORF">DXU93_11255</name>
</gene>
<sequence>MKLINTFSIIVALLLLTAPIKANAQEDEGTENSSELITGKILLQASIGGPNMKKWSYDANNYNNQETRGSFHYGLSGEIRVSRTIGIGFDAIYSPFERTIQSDYYYDPETGTSVMQNSETVVTENKFRFIPKVYIHFNVNDPSWDLYISGGIGINYIDKEVRVDGEKTDDYYNDYYGDFPIMETPFPYAGRFCFGTRYYLNDIFGFSFETGIGGPALSFGINARFL</sequence>
<name>A0A3E1EVW5_9FLAO</name>
<reference evidence="2 3" key="1">
    <citation type="submission" date="2018-08" db="EMBL/GenBank/DDBJ databases">
        <title>The draft genome squence of Brumimicrobium sp. N62.</title>
        <authorList>
            <person name="Du Z.-J."/>
            <person name="Luo H.-R."/>
        </authorList>
    </citation>
    <scope>NUCLEOTIDE SEQUENCE [LARGE SCALE GENOMIC DNA]</scope>
    <source>
        <strain evidence="2 3">N62</strain>
    </source>
</reference>
<dbReference type="OrthoDB" id="9768147at2"/>
<accession>A0A3E1EVW5</accession>
<dbReference type="AlphaFoldDB" id="A0A3E1EVW5"/>
<organism evidence="2 3">
    <name type="scientific">Brumimicrobium aurantiacum</name>
    <dbReference type="NCBI Taxonomy" id="1737063"/>
    <lineage>
        <taxon>Bacteria</taxon>
        <taxon>Pseudomonadati</taxon>
        <taxon>Bacteroidota</taxon>
        <taxon>Flavobacteriia</taxon>
        <taxon>Flavobacteriales</taxon>
        <taxon>Crocinitomicaceae</taxon>
        <taxon>Brumimicrobium</taxon>
    </lineage>
</organism>
<keyword evidence="1" id="KW-0732">Signal</keyword>
<keyword evidence="3" id="KW-1185">Reference proteome</keyword>
<dbReference type="RefSeq" id="WP_116881395.1">
    <property type="nucleotide sequence ID" value="NZ_QURB01000007.1"/>
</dbReference>
<protein>
    <recommendedName>
        <fullName evidence="4">Outer membrane protein beta-barrel domain-containing protein</fullName>
    </recommendedName>
</protein>
<feature type="chain" id="PRO_5017813157" description="Outer membrane protein beta-barrel domain-containing protein" evidence="1">
    <location>
        <begin position="25"/>
        <end position="226"/>
    </location>
</feature>
<evidence type="ECO:0000313" key="3">
    <source>
        <dbReference type="Proteomes" id="UP000257127"/>
    </source>
</evidence>
<feature type="signal peptide" evidence="1">
    <location>
        <begin position="1"/>
        <end position="24"/>
    </location>
</feature>
<evidence type="ECO:0000313" key="2">
    <source>
        <dbReference type="EMBL" id="RFC53699.1"/>
    </source>
</evidence>
<dbReference type="EMBL" id="QURB01000007">
    <property type="protein sequence ID" value="RFC53699.1"/>
    <property type="molecule type" value="Genomic_DNA"/>
</dbReference>
<evidence type="ECO:0000256" key="1">
    <source>
        <dbReference type="SAM" id="SignalP"/>
    </source>
</evidence>